<gene>
    <name evidence="2" type="ORF">OE647_05900</name>
</gene>
<proteinExistence type="predicted"/>
<keyword evidence="1" id="KW-0812">Transmembrane</keyword>
<accession>A0ABT2YZF9</accession>
<organism evidence="2 3">
    <name type="scientific">Albidovulum sediminicola</name>
    <dbReference type="NCBI Taxonomy" id="2984331"/>
    <lineage>
        <taxon>Bacteria</taxon>
        <taxon>Pseudomonadati</taxon>
        <taxon>Pseudomonadota</taxon>
        <taxon>Alphaproteobacteria</taxon>
        <taxon>Rhodobacterales</taxon>
        <taxon>Paracoccaceae</taxon>
        <taxon>Albidovulum</taxon>
    </lineage>
</organism>
<reference evidence="2 3" key="1">
    <citation type="submission" date="2022-10" db="EMBL/GenBank/DDBJ databases">
        <title>Defluviimonas sp. nov., isolated from ocean surface water.</title>
        <authorList>
            <person name="He W."/>
            <person name="Wang L."/>
            <person name="Zhang D.-F."/>
        </authorList>
    </citation>
    <scope>NUCLEOTIDE SEQUENCE [LARGE SCALE GENOMIC DNA]</scope>
    <source>
        <strain evidence="2 3">WL0075</strain>
    </source>
</reference>
<dbReference type="RefSeq" id="WP_263720765.1">
    <property type="nucleotide sequence ID" value="NZ_JAOWLA010000004.1"/>
</dbReference>
<evidence type="ECO:0000256" key="1">
    <source>
        <dbReference type="SAM" id="Phobius"/>
    </source>
</evidence>
<name>A0ABT2YZF9_9RHOB</name>
<keyword evidence="1" id="KW-1133">Transmembrane helix</keyword>
<comment type="caution">
    <text evidence="2">The sequence shown here is derived from an EMBL/GenBank/DDBJ whole genome shotgun (WGS) entry which is preliminary data.</text>
</comment>
<evidence type="ECO:0008006" key="4">
    <source>
        <dbReference type="Google" id="ProtNLM"/>
    </source>
</evidence>
<evidence type="ECO:0000313" key="3">
    <source>
        <dbReference type="Proteomes" id="UP001652503"/>
    </source>
</evidence>
<dbReference type="Proteomes" id="UP001652503">
    <property type="component" value="Unassembled WGS sequence"/>
</dbReference>
<sequence>MSFRLLILFFSVAAFAGSVLWVGPAVKTATLVPMGLVLVALIWVVAGLFTPRRDWILVDGSNVLYWRNDTPDLATVRLVVGELLRRDLTPVVWFDANAGYLVAGRYLGPGALARQLGIPAAQVFVAPKGTPADPLILEGAQALSARIVTNDRYRDWSDAFPALGLPEVLVRGQIRDGKAILTPVGTQAARVSA</sequence>
<evidence type="ECO:0000313" key="2">
    <source>
        <dbReference type="EMBL" id="MCV2864272.1"/>
    </source>
</evidence>
<dbReference type="Gene3D" id="3.40.50.11980">
    <property type="match status" value="1"/>
</dbReference>
<keyword evidence="1" id="KW-0472">Membrane</keyword>
<feature type="transmembrane region" description="Helical" evidence="1">
    <location>
        <begin position="30"/>
        <end position="49"/>
    </location>
</feature>
<keyword evidence="3" id="KW-1185">Reference proteome</keyword>
<dbReference type="EMBL" id="JAOWLA010000004">
    <property type="protein sequence ID" value="MCV2864272.1"/>
    <property type="molecule type" value="Genomic_DNA"/>
</dbReference>
<protein>
    <recommendedName>
        <fullName evidence="4">RNase NYN domain-containing protein</fullName>
    </recommendedName>
</protein>